<accession>A0A8C8K2Q8</accession>
<keyword evidence="3" id="KW-1185">Reference proteome</keyword>
<keyword evidence="1" id="KW-1133">Transmembrane helix</keyword>
<feature type="transmembrane region" description="Helical" evidence="1">
    <location>
        <begin position="203"/>
        <end position="229"/>
    </location>
</feature>
<feature type="transmembrane region" description="Helical" evidence="1">
    <location>
        <begin position="158"/>
        <end position="183"/>
    </location>
</feature>
<evidence type="ECO:0000313" key="2">
    <source>
        <dbReference type="Ensembl" id="ENSOTSP00005099902.2"/>
    </source>
</evidence>
<dbReference type="GeneTree" id="ENSGT00940000159500"/>
<evidence type="ECO:0000313" key="3">
    <source>
        <dbReference type="Proteomes" id="UP000694402"/>
    </source>
</evidence>
<organism evidence="2 3">
    <name type="scientific">Oncorhynchus tshawytscha</name>
    <name type="common">Chinook salmon</name>
    <name type="synonym">Salmo tshawytscha</name>
    <dbReference type="NCBI Taxonomy" id="74940"/>
    <lineage>
        <taxon>Eukaryota</taxon>
        <taxon>Metazoa</taxon>
        <taxon>Chordata</taxon>
        <taxon>Craniata</taxon>
        <taxon>Vertebrata</taxon>
        <taxon>Euteleostomi</taxon>
        <taxon>Actinopterygii</taxon>
        <taxon>Neopterygii</taxon>
        <taxon>Teleostei</taxon>
        <taxon>Protacanthopterygii</taxon>
        <taxon>Salmoniformes</taxon>
        <taxon>Salmonidae</taxon>
        <taxon>Salmoninae</taxon>
        <taxon>Oncorhynchus</taxon>
    </lineage>
</organism>
<reference evidence="2" key="1">
    <citation type="submission" date="2025-08" db="UniProtKB">
        <authorList>
            <consortium name="Ensembl"/>
        </authorList>
    </citation>
    <scope>IDENTIFICATION</scope>
</reference>
<protein>
    <submittedName>
        <fullName evidence="2">Uncharacterized protein</fullName>
    </submittedName>
</protein>
<reference evidence="2" key="2">
    <citation type="submission" date="2025-09" db="UniProtKB">
        <authorList>
            <consortium name="Ensembl"/>
        </authorList>
    </citation>
    <scope>IDENTIFICATION</scope>
</reference>
<keyword evidence="1" id="KW-0812">Transmembrane</keyword>
<dbReference type="Ensembl" id="ENSOTST00005108072.2">
    <property type="protein sequence ID" value="ENSOTSP00005099902.2"/>
    <property type="gene ID" value="ENSOTSG00005046088.2"/>
</dbReference>
<feature type="transmembrane region" description="Helical" evidence="1">
    <location>
        <begin position="250"/>
        <end position="271"/>
    </location>
</feature>
<proteinExistence type="predicted"/>
<evidence type="ECO:0000256" key="1">
    <source>
        <dbReference type="SAM" id="Phobius"/>
    </source>
</evidence>
<sequence length="274" mass="29970">MCSRQSVCTDWRTSLAWHCLHTASGHIHTKVLLLMYNAFVIHCFSAQTLCCITKISVVSQPLCQNLSSVERVCVTVGVHNGDVHQLGVDRPLSVAYRVQVRPMQRLEPLGSPAKLLLLSLGGDSSLDVICGALISATLIVVTYPYWETFDQLQLTSPLRALVLLDHYTTILGVSAGCSVGYWVNERLGVTFEPQGMLPVPLPALTLGGLALGSAALWWVQPVCGCCAPAMDCQSKTDARRRKEIEVLYKFTTYTFIGLVHSILVNTLFIVLGPL</sequence>
<dbReference type="Proteomes" id="UP000694402">
    <property type="component" value="Unassembled WGS sequence"/>
</dbReference>
<feature type="transmembrane region" description="Helical" evidence="1">
    <location>
        <begin position="126"/>
        <end position="146"/>
    </location>
</feature>
<name>A0A8C8K2Q8_ONCTS</name>
<keyword evidence="1" id="KW-0472">Membrane</keyword>
<dbReference type="AlphaFoldDB" id="A0A8C8K2Q8"/>